<feature type="domain" description="PEGA" evidence="2">
    <location>
        <begin position="24"/>
        <end position="73"/>
    </location>
</feature>
<evidence type="ECO:0000313" key="4">
    <source>
        <dbReference type="Proteomes" id="UP000317369"/>
    </source>
</evidence>
<accession>A0A517YQG4</accession>
<dbReference type="Proteomes" id="UP000317369">
    <property type="component" value="Chromosome"/>
</dbReference>
<proteinExistence type="predicted"/>
<organism evidence="3 4">
    <name type="scientific">Poriferisphaera corsica</name>
    <dbReference type="NCBI Taxonomy" id="2528020"/>
    <lineage>
        <taxon>Bacteria</taxon>
        <taxon>Pseudomonadati</taxon>
        <taxon>Planctomycetota</taxon>
        <taxon>Phycisphaerae</taxon>
        <taxon>Phycisphaerales</taxon>
        <taxon>Phycisphaeraceae</taxon>
        <taxon>Poriferisphaera</taxon>
    </lineage>
</organism>
<dbReference type="EMBL" id="CP036425">
    <property type="protein sequence ID" value="QDU32458.1"/>
    <property type="molecule type" value="Genomic_DNA"/>
</dbReference>
<keyword evidence="4" id="KW-1185">Reference proteome</keyword>
<reference evidence="3 4" key="1">
    <citation type="submission" date="2019-02" db="EMBL/GenBank/DDBJ databases">
        <title>Deep-cultivation of Planctomycetes and their phenomic and genomic characterization uncovers novel biology.</title>
        <authorList>
            <person name="Wiegand S."/>
            <person name="Jogler M."/>
            <person name="Boedeker C."/>
            <person name="Pinto D."/>
            <person name="Vollmers J."/>
            <person name="Rivas-Marin E."/>
            <person name="Kohn T."/>
            <person name="Peeters S.H."/>
            <person name="Heuer A."/>
            <person name="Rast P."/>
            <person name="Oberbeckmann S."/>
            <person name="Bunk B."/>
            <person name="Jeske O."/>
            <person name="Meyerdierks A."/>
            <person name="Storesund J.E."/>
            <person name="Kallscheuer N."/>
            <person name="Luecker S."/>
            <person name="Lage O.M."/>
            <person name="Pohl T."/>
            <person name="Merkel B.J."/>
            <person name="Hornburger P."/>
            <person name="Mueller R.-W."/>
            <person name="Bruemmer F."/>
            <person name="Labrenz M."/>
            <person name="Spormann A.M."/>
            <person name="Op den Camp H."/>
            <person name="Overmann J."/>
            <person name="Amann R."/>
            <person name="Jetten M.S.M."/>
            <person name="Mascher T."/>
            <person name="Medema M.H."/>
            <person name="Devos D.P."/>
            <person name="Kaster A.-K."/>
            <person name="Ovreas L."/>
            <person name="Rohde M."/>
            <person name="Galperin M.Y."/>
            <person name="Jogler C."/>
        </authorList>
    </citation>
    <scope>NUCLEOTIDE SEQUENCE [LARGE SCALE GENOMIC DNA]</scope>
    <source>
        <strain evidence="3 4">KS4</strain>
    </source>
</reference>
<name>A0A517YQG4_9BACT</name>
<evidence type="ECO:0000313" key="3">
    <source>
        <dbReference type="EMBL" id="QDU32458.1"/>
    </source>
</evidence>
<feature type="compositionally biased region" description="Acidic residues" evidence="1">
    <location>
        <begin position="154"/>
        <end position="165"/>
    </location>
</feature>
<evidence type="ECO:0000259" key="2">
    <source>
        <dbReference type="Pfam" id="PF08308"/>
    </source>
</evidence>
<protein>
    <submittedName>
        <fullName evidence="3">PEGA domain protein</fullName>
    </submittedName>
</protein>
<evidence type="ECO:0000256" key="1">
    <source>
        <dbReference type="SAM" id="MobiDB-lite"/>
    </source>
</evidence>
<dbReference type="PROSITE" id="PS51257">
    <property type="entry name" value="PROKAR_LIPOPROTEIN"/>
    <property type="match status" value="1"/>
</dbReference>
<dbReference type="KEGG" id="pcor:KS4_04900"/>
<dbReference type="AlphaFoldDB" id="A0A517YQG4"/>
<feature type="region of interest" description="Disordered" evidence="1">
    <location>
        <begin position="134"/>
        <end position="165"/>
    </location>
</feature>
<dbReference type="InterPro" id="IPR013229">
    <property type="entry name" value="PEGA"/>
</dbReference>
<dbReference type="Pfam" id="PF08308">
    <property type="entry name" value="PEGA"/>
    <property type="match status" value="1"/>
</dbReference>
<sequence>MKVCGVLVVLMGIVALSGCVQRKIKINSQPEGALVYLNDQEVGRTPVAVNFTWYGIYDVRLEKDGYQPLWTQAEAVAPVWENPPLDLFAEMVPGNKVEVEWDFEMEKTERKHNDVDELLRNAEEMKQYTTGAKALPGQGVSEVAEGVESTEAMGMDDEEIVSEVE</sequence>
<gene>
    <name evidence="3" type="ORF">KS4_04900</name>
</gene>